<dbReference type="Proteomes" id="UP001234297">
    <property type="component" value="Chromosome 9"/>
</dbReference>
<organism evidence="1 2">
    <name type="scientific">Persea americana</name>
    <name type="common">Avocado</name>
    <dbReference type="NCBI Taxonomy" id="3435"/>
    <lineage>
        <taxon>Eukaryota</taxon>
        <taxon>Viridiplantae</taxon>
        <taxon>Streptophyta</taxon>
        <taxon>Embryophyta</taxon>
        <taxon>Tracheophyta</taxon>
        <taxon>Spermatophyta</taxon>
        <taxon>Magnoliopsida</taxon>
        <taxon>Magnoliidae</taxon>
        <taxon>Laurales</taxon>
        <taxon>Lauraceae</taxon>
        <taxon>Persea</taxon>
    </lineage>
</organism>
<reference evidence="1 2" key="1">
    <citation type="journal article" date="2022" name="Hortic Res">
        <title>A haplotype resolved chromosomal level avocado genome allows analysis of novel avocado genes.</title>
        <authorList>
            <person name="Nath O."/>
            <person name="Fletcher S.J."/>
            <person name="Hayward A."/>
            <person name="Shaw L.M."/>
            <person name="Masouleh A.K."/>
            <person name="Furtado A."/>
            <person name="Henry R.J."/>
            <person name="Mitter N."/>
        </authorList>
    </citation>
    <scope>NUCLEOTIDE SEQUENCE [LARGE SCALE GENOMIC DNA]</scope>
    <source>
        <strain evidence="2">cv. Hass</strain>
    </source>
</reference>
<protein>
    <submittedName>
        <fullName evidence="1">Uncharacterized protein</fullName>
    </submittedName>
</protein>
<evidence type="ECO:0000313" key="2">
    <source>
        <dbReference type="Proteomes" id="UP001234297"/>
    </source>
</evidence>
<accession>A0ACC2KGZ6</accession>
<name>A0ACC2KGZ6_PERAE</name>
<keyword evidence="2" id="KW-1185">Reference proteome</keyword>
<evidence type="ECO:0000313" key="1">
    <source>
        <dbReference type="EMBL" id="KAJ8620230.1"/>
    </source>
</evidence>
<comment type="caution">
    <text evidence="1">The sequence shown here is derived from an EMBL/GenBank/DDBJ whole genome shotgun (WGS) entry which is preliminary data.</text>
</comment>
<dbReference type="EMBL" id="CM056817">
    <property type="protein sequence ID" value="KAJ8620230.1"/>
    <property type="molecule type" value="Genomic_DNA"/>
</dbReference>
<gene>
    <name evidence="1" type="ORF">MRB53_028759</name>
</gene>
<sequence length="76" mass="8467">MKQRLETRICSSFGVDQPSSLFAHCSLKLLSLLFFAKISRILYQDLLGVDVNSEDFASISEILRGVCGNQLPFALD</sequence>
<proteinExistence type="predicted"/>